<dbReference type="GO" id="GO:0005789">
    <property type="term" value="C:endoplasmic reticulum membrane"/>
    <property type="evidence" value="ECO:0007669"/>
    <property type="project" value="TreeGrafter"/>
</dbReference>
<dbReference type="WBParaSite" id="EVEC_0000282501-mRNA-1">
    <property type="protein sequence ID" value="EVEC_0000282501-mRNA-1"/>
    <property type="gene ID" value="EVEC_0000282501"/>
</dbReference>
<evidence type="ECO:0000256" key="4">
    <source>
        <dbReference type="ARBA" id="ARBA00022692"/>
    </source>
</evidence>
<gene>
    <name evidence="11" type="ORF">EVEC_LOCUS2533</name>
</gene>
<name>A0A0N4UYZ6_ENTVE</name>
<feature type="domain" description="Sphingomyelin synthase-like" evidence="10">
    <location>
        <begin position="162"/>
        <end position="219"/>
    </location>
</feature>
<dbReference type="Pfam" id="PF14360">
    <property type="entry name" value="PAP2_C"/>
    <property type="match status" value="1"/>
</dbReference>
<evidence type="ECO:0000313" key="13">
    <source>
        <dbReference type="WBParaSite" id="EVEC_0000282501-mRNA-1"/>
    </source>
</evidence>
<keyword evidence="12" id="KW-1185">Reference proteome</keyword>
<evidence type="ECO:0000256" key="9">
    <source>
        <dbReference type="SAM" id="Phobius"/>
    </source>
</evidence>
<protein>
    <submittedName>
        <fullName evidence="13">PAP2_C domain-containing protein</fullName>
    </submittedName>
</protein>
<evidence type="ECO:0000256" key="1">
    <source>
        <dbReference type="ARBA" id="ARBA00004141"/>
    </source>
</evidence>
<reference evidence="13" key="1">
    <citation type="submission" date="2017-02" db="UniProtKB">
        <authorList>
            <consortium name="WormBaseParasite"/>
        </authorList>
    </citation>
    <scope>IDENTIFICATION</scope>
</reference>
<evidence type="ECO:0000256" key="7">
    <source>
        <dbReference type="ARBA" id="ARBA00023098"/>
    </source>
</evidence>
<dbReference type="GO" id="GO:0005886">
    <property type="term" value="C:plasma membrane"/>
    <property type="evidence" value="ECO:0007669"/>
    <property type="project" value="TreeGrafter"/>
</dbReference>
<organism evidence="13">
    <name type="scientific">Enterobius vermicularis</name>
    <name type="common">Human pinworm</name>
    <dbReference type="NCBI Taxonomy" id="51028"/>
    <lineage>
        <taxon>Eukaryota</taxon>
        <taxon>Metazoa</taxon>
        <taxon>Ecdysozoa</taxon>
        <taxon>Nematoda</taxon>
        <taxon>Chromadorea</taxon>
        <taxon>Rhabditida</taxon>
        <taxon>Spirurina</taxon>
        <taxon>Oxyuridomorpha</taxon>
        <taxon>Oxyuroidea</taxon>
        <taxon>Oxyuridae</taxon>
        <taxon>Enterobius</taxon>
    </lineage>
</organism>
<comment type="similarity">
    <text evidence="2">Belongs to the sphingomyelin synthase family.</text>
</comment>
<keyword evidence="4 9" id="KW-0812">Transmembrane</keyword>
<feature type="transmembrane region" description="Helical" evidence="9">
    <location>
        <begin position="62"/>
        <end position="86"/>
    </location>
</feature>
<dbReference type="PANTHER" id="PTHR21290">
    <property type="entry name" value="SPHINGOMYELIN SYNTHETASE"/>
    <property type="match status" value="1"/>
</dbReference>
<keyword evidence="7" id="KW-0443">Lipid metabolism</keyword>
<dbReference type="OrthoDB" id="422827at2759"/>
<keyword evidence="8 9" id="KW-0472">Membrane</keyword>
<feature type="transmembrane region" description="Helical" evidence="9">
    <location>
        <begin position="20"/>
        <end position="42"/>
    </location>
</feature>
<evidence type="ECO:0000256" key="8">
    <source>
        <dbReference type="ARBA" id="ARBA00023136"/>
    </source>
</evidence>
<evidence type="ECO:0000313" key="12">
    <source>
        <dbReference type="Proteomes" id="UP000274131"/>
    </source>
</evidence>
<evidence type="ECO:0000259" key="10">
    <source>
        <dbReference type="Pfam" id="PF14360"/>
    </source>
</evidence>
<evidence type="ECO:0000313" key="11">
    <source>
        <dbReference type="EMBL" id="VDD87390.1"/>
    </source>
</evidence>
<feature type="transmembrane region" description="Helical" evidence="9">
    <location>
        <begin position="214"/>
        <end position="234"/>
    </location>
</feature>
<dbReference type="GO" id="GO:0046513">
    <property type="term" value="P:ceramide biosynthetic process"/>
    <property type="evidence" value="ECO:0007669"/>
    <property type="project" value="TreeGrafter"/>
</dbReference>
<evidence type="ECO:0000256" key="2">
    <source>
        <dbReference type="ARBA" id="ARBA00005441"/>
    </source>
</evidence>
<keyword evidence="6 9" id="KW-1133">Transmembrane helix</keyword>
<dbReference type="GO" id="GO:0000139">
    <property type="term" value="C:Golgi membrane"/>
    <property type="evidence" value="ECO:0007669"/>
    <property type="project" value="TreeGrafter"/>
</dbReference>
<evidence type="ECO:0000256" key="5">
    <source>
        <dbReference type="ARBA" id="ARBA00022919"/>
    </source>
</evidence>
<accession>A0A0N4UYZ6</accession>
<proteinExistence type="inferred from homology"/>
<dbReference type="PANTHER" id="PTHR21290:SF27">
    <property type="entry name" value="PHOSPHATIDYLCHOLINE:CERAMIDE CHOLINEPHOSPHOTRANSFERASE 1"/>
    <property type="match status" value="1"/>
</dbReference>
<dbReference type="GO" id="GO:0033188">
    <property type="term" value="F:sphingomyelin synthase activity"/>
    <property type="evidence" value="ECO:0007669"/>
    <property type="project" value="TreeGrafter"/>
</dbReference>
<dbReference type="GO" id="GO:0047493">
    <property type="term" value="F:ceramide cholinephosphotransferase activity"/>
    <property type="evidence" value="ECO:0007669"/>
    <property type="project" value="TreeGrafter"/>
</dbReference>
<reference evidence="11 12" key="2">
    <citation type="submission" date="2018-10" db="EMBL/GenBank/DDBJ databases">
        <authorList>
            <consortium name="Pathogen Informatics"/>
        </authorList>
    </citation>
    <scope>NUCLEOTIDE SEQUENCE [LARGE SCALE GENOMIC DNA]</scope>
</reference>
<dbReference type="InterPro" id="IPR045221">
    <property type="entry name" value="Sphingomyelin_synth-like"/>
</dbReference>
<feature type="transmembrane region" description="Helical" evidence="9">
    <location>
        <begin position="173"/>
        <end position="194"/>
    </location>
</feature>
<dbReference type="InterPro" id="IPR025749">
    <property type="entry name" value="Sphingomyelin_synth-like_dom"/>
</dbReference>
<keyword evidence="5" id="KW-0746">Sphingolipid metabolism</keyword>
<keyword evidence="3" id="KW-0808">Transferase</keyword>
<sequence length="257" mass="29172">MDSNVVRVDLNQVDAVSETLPTIAFLLLAVAALCNDLVLSFIHERVPQQPALPDILFAVMPYLPWGLSISEYLMLSSVAMMFIIAFFHRYRWIVLRRIAFLGSLLYFGRCVTMIVTQVPVADVNYPCAPRLGANHTVWDIIWRGLRVAGSLGLNINGKIILCGDYIYSGHTVVVALLHFLSILVSLSGAIFLILSRGHYTVDVVLSYWITTRAFWIYHTLVSYSALKACWYRVFRFMEGNIHKPVPRKYVDHTPFIC</sequence>
<dbReference type="AlphaFoldDB" id="A0A0N4UYZ6"/>
<comment type="subcellular location">
    <subcellularLocation>
        <location evidence="1">Membrane</location>
        <topology evidence="1">Multi-pass membrane protein</topology>
    </subcellularLocation>
</comment>
<dbReference type="STRING" id="51028.A0A0N4UYZ6"/>
<evidence type="ECO:0000256" key="6">
    <source>
        <dbReference type="ARBA" id="ARBA00022989"/>
    </source>
</evidence>
<dbReference type="GO" id="GO:0006686">
    <property type="term" value="P:sphingomyelin biosynthetic process"/>
    <property type="evidence" value="ECO:0007669"/>
    <property type="project" value="TreeGrafter"/>
</dbReference>
<dbReference type="EMBL" id="UXUI01007398">
    <property type="protein sequence ID" value="VDD87390.1"/>
    <property type="molecule type" value="Genomic_DNA"/>
</dbReference>
<evidence type="ECO:0000256" key="3">
    <source>
        <dbReference type="ARBA" id="ARBA00022679"/>
    </source>
</evidence>
<dbReference type="Proteomes" id="UP000274131">
    <property type="component" value="Unassembled WGS sequence"/>
</dbReference>